<organism evidence="1">
    <name type="scientific">Fusobacterium nucleatum</name>
    <dbReference type="NCBI Taxonomy" id="851"/>
    <lineage>
        <taxon>Bacteria</taxon>
        <taxon>Fusobacteriati</taxon>
        <taxon>Fusobacteriota</taxon>
        <taxon>Fusobacteriia</taxon>
        <taxon>Fusobacteriales</taxon>
        <taxon>Fusobacteriaceae</taxon>
        <taxon>Fusobacterium</taxon>
    </lineage>
</organism>
<evidence type="ECO:0000313" key="1">
    <source>
        <dbReference type="EMBL" id="RRD33337.1"/>
    </source>
</evidence>
<proteinExistence type="predicted"/>
<dbReference type="AlphaFoldDB" id="A0A3P1VI12"/>
<accession>A0A3P1VI12</accession>
<protein>
    <submittedName>
        <fullName evidence="1">Mobilization protein</fullName>
    </submittedName>
</protein>
<dbReference type="EMBL" id="RQZD01000115">
    <property type="protein sequence ID" value="RRD33337.1"/>
    <property type="molecule type" value="Genomic_DNA"/>
</dbReference>
<reference evidence="1" key="1">
    <citation type="submission" date="2018-11" db="EMBL/GenBank/DDBJ databases">
        <title>Genomes From Bacteria Associated with the Canine Oral Cavity: a Test Case for Automated Genome-Based Taxonomic Assignment.</title>
        <authorList>
            <person name="Coil D.A."/>
            <person name="Jospin G."/>
            <person name="Darling A.E."/>
            <person name="Wallis C."/>
            <person name="Davis I.J."/>
            <person name="Harris S."/>
            <person name="Eisen J.A."/>
            <person name="Holcombe L.J."/>
            <person name="O'Flynn C."/>
        </authorList>
    </citation>
    <scope>NUCLEOTIDE SEQUENCE [LARGE SCALE GENOMIC DNA]</scope>
    <source>
        <strain evidence="1">OH5060</strain>
    </source>
</reference>
<feature type="non-terminal residue" evidence="1">
    <location>
        <position position="74"/>
    </location>
</feature>
<gene>
    <name evidence="1" type="ORF">EII28_12325</name>
</gene>
<name>A0A3P1VI12_FUSNU</name>
<comment type="caution">
    <text evidence="1">The sequence shown here is derived from an EMBL/GenBank/DDBJ whole genome shotgun (WGS) entry which is preliminary data.</text>
</comment>
<sequence length="74" mass="8079">MIVKFLPTKNGGGLGSINYLLNERTQQGTARILKGDEAQTRAVISQIPFKHKTCLGVLSFSEQASSISNKTKQE</sequence>